<keyword evidence="4 6" id="KW-1133">Transmembrane helix</keyword>
<feature type="transmembrane region" description="Helical" evidence="6">
    <location>
        <begin position="134"/>
        <end position="152"/>
    </location>
</feature>
<dbReference type="InterPro" id="IPR050495">
    <property type="entry name" value="ATG22/LtaA_families"/>
</dbReference>
<dbReference type="EMBL" id="UINC01135575">
    <property type="protein sequence ID" value="SVD19808.1"/>
    <property type="molecule type" value="Genomic_DNA"/>
</dbReference>
<evidence type="ECO:0000256" key="4">
    <source>
        <dbReference type="ARBA" id="ARBA00022989"/>
    </source>
</evidence>
<dbReference type="GO" id="GO:0022857">
    <property type="term" value="F:transmembrane transporter activity"/>
    <property type="evidence" value="ECO:0007669"/>
    <property type="project" value="InterPro"/>
</dbReference>
<feature type="transmembrane region" description="Helical" evidence="6">
    <location>
        <begin position="28"/>
        <end position="47"/>
    </location>
</feature>
<feature type="transmembrane region" description="Helical" evidence="6">
    <location>
        <begin position="93"/>
        <end position="114"/>
    </location>
</feature>
<dbReference type="SUPFAM" id="SSF103473">
    <property type="entry name" value="MFS general substrate transporter"/>
    <property type="match status" value="1"/>
</dbReference>
<protein>
    <recommendedName>
        <fullName evidence="7">Major facilitator superfamily (MFS) profile domain-containing protein</fullName>
    </recommendedName>
</protein>
<feature type="transmembrane region" description="Helical" evidence="6">
    <location>
        <begin position="218"/>
        <end position="239"/>
    </location>
</feature>
<dbReference type="InterPro" id="IPR024671">
    <property type="entry name" value="Atg22-like"/>
</dbReference>
<dbReference type="PANTHER" id="PTHR23519:SF1">
    <property type="entry name" value="AUTOPHAGY-RELATED PROTEIN 22"/>
    <property type="match status" value="1"/>
</dbReference>
<gene>
    <name evidence="8" type="ORF">METZ01_LOCUS372662</name>
</gene>
<evidence type="ECO:0000256" key="3">
    <source>
        <dbReference type="ARBA" id="ARBA00022692"/>
    </source>
</evidence>
<keyword evidence="5 6" id="KW-0472">Membrane</keyword>
<dbReference type="PROSITE" id="PS50850">
    <property type="entry name" value="MFS"/>
    <property type="match status" value="1"/>
</dbReference>
<dbReference type="Gene3D" id="1.20.1250.20">
    <property type="entry name" value="MFS general substrate transporter like domains"/>
    <property type="match status" value="2"/>
</dbReference>
<keyword evidence="2" id="KW-0813">Transport</keyword>
<feature type="domain" description="Major facilitator superfamily (MFS) profile" evidence="7">
    <location>
        <begin position="180"/>
        <end position="303"/>
    </location>
</feature>
<evidence type="ECO:0000256" key="1">
    <source>
        <dbReference type="ARBA" id="ARBA00004127"/>
    </source>
</evidence>
<feature type="transmembrane region" description="Helical" evidence="6">
    <location>
        <begin position="271"/>
        <end position="289"/>
    </location>
</feature>
<evidence type="ECO:0000313" key="8">
    <source>
        <dbReference type="EMBL" id="SVD19808.1"/>
    </source>
</evidence>
<dbReference type="InterPro" id="IPR020846">
    <property type="entry name" value="MFS_dom"/>
</dbReference>
<dbReference type="InterPro" id="IPR036259">
    <property type="entry name" value="MFS_trans_sf"/>
</dbReference>
<dbReference type="PANTHER" id="PTHR23519">
    <property type="entry name" value="AUTOPHAGY-RELATED PROTEIN 22"/>
    <property type="match status" value="1"/>
</dbReference>
<dbReference type="AlphaFoldDB" id="A0A382TEL5"/>
<sequence length="303" mass="32430">MVTLTSVFVGLIGALLGLVLNGVKTHRFFLALFIFVGGVSGAALILIKPEPSYAIPALFLVGLGSFCIETSFVPYNTLLRIFVPPERAGRTSALAWGLGYVGGVLCLLVALVLIQSGFIPDDDLLNVRLTNPLAAGWLLVFGLPIVIALYKLPKTSLDQPGYASVGLTKERIMRLLKYRGMWRFLISRLFLAEGLTALFTFGGILAASIFGFSTEEVLLFAIALNISAGIGAIPGGFLDDRFGPRFVILISLACLILSGIIIGVIEDKLTFWIVSIFLGMFIGPVQSAGRSLVAKSVQMDEAA</sequence>
<feature type="transmembrane region" description="Helical" evidence="6">
    <location>
        <begin position="189"/>
        <end position="212"/>
    </location>
</feature>
<keyword evidence="3 6" id="KW-0812">Transmembrane</keyword>
<evidence type="ECO:0000259" key="7">
    <source>
        <dbReference type="PROSITE" id="PS50850"/>
    </source>
</evidence>
<dbReference type="GO" id="GO:0012505">
    <property type="term" value="C:endomembrane system"/>
    <property type="evidence" value="ECO:0007669"/>
    <property type="project" value="UniProtKB-SubCell"/>
</dbReference>
<accession>A0A382TEL5</accession>
<evidence type="ECO:0000256" key="2">
    <source>
        <dbReference type="ARBA" id="ARBA00022448"/>
    </source>
</evidence>
<name>A0A382TEL5_9ZZZZ</name>
<reference evidence="8" key="1">
    <citation type="submission" date="2018-05" db="EMBL/GenBank/DDBJ databases">
        <authorList>
            <person name="Lanie J.A."/>
            <person name="Ng W.-L."/>
            <person name="Kazmierczak K.M."/>
            <person name="Andrzejewski T.M."/>
            <person name="Davidsen T.M."/>
            <person name="Wayne K.J."/>
            <person name="Tettelin H."/>
            <person name="Glass J.I."/>
            <person name="Rusch D."/>
            <person name="Podicherti R."/>
            <person name="Tsui H.-C.T."/>
            <person name="Winkler M.E."/>
        </authorList>
    </citation>
    <scope>NUCLEOTIDE SEQUENCE</scope>
</reference>
<evidence type="ECO:0000256" key="6">
    <source>
        <dbReference type="SAM" id="Phobius"/>
    </source>
</evidence>
<feature type="transmembrane region" description="Helical" evidence="6">
    <location>
        <begin position="6"/>
        <end position="23"/>
    </location>
</feature>
<proteinExistence type="predicted"/>
<comment type="subcellular location">
    <subcellularLocation>
        <location evidence="1">Endomembrane system</location>
        <topology evidence="1">Multi-pass membrane protein</topology>
    </subcellularLocation>
</comment>
<feature type="transmembrane region" description="Helical" evidence="6">
    <location>
        <begin position="246"/>
        <end position="265"/>
    </location>
</feature>
<feature type="transmembrane region" description="Helical" evidence="6">
    <location>
        <begin position="53"/>
        <end position="72"/>
    </location>
</feature>
<feature type="non-terminal residue" evidence="8">
    <location>
        <position position="303"/>
    </location>
</feature>
<organism evidence="8">
    <name type="scientific">marine metagenome</name>
    <dbReference type="NCBI Taxonomy" id="408172"/>
    <lineage>
        <taxon>unclassified sequences</taxon>
        <taxon>metagenomes</taxon>
        <taxon>ecological metagenomes</taxon>
    </lineage>
</organism>
<dbReference type="Pfam" id="PF11700">
    <property type="entry name" value="ATG22"/>
    <property type="match status" value="1"/>
</dbReference>
<evidence type="ECO:0000256" key="5">
    <source>
        <dbReference type="ARBA" id="ARBA00023136"/>
    </source>
</evidence>